<evidence type="ECO:0000256" key="14">
    <source>
        <dbReference type="ARBA" id="ARBA00044770"/>
    </source>
</evidence>
<keyword evidence="6" id="KW-0573">Peptidoglycan synthesis</keyword>
<dbReference type="GO" id="GO:0008955">
    <property type="term" value="F:peptidoglycan glycosyltransferase activity"/>
    <property type="evidence" value="ECO:0007669"/>
    <property type="project" value="UniProtKB-EC"/>
</dbReference>
<comment type="subcellular location">
    <subcellularLocation>
        <location evidence="1">Membrane</location>
        <topology evidence="1">Multi-pass membrane protein</topology>
    </subcellularLocation>
</comment>
<dbReference type="EMBL" id="CP009621">
    <property type="protein sequence ID" value="AKD05257.1"/>
    <property type="molecule type" value="Genomic_DNA"/>
</dbReference>
<keyword evidence="4 16" id="KW-0812">Transmembrane</keyword>
<dbReference type="GO" id="GO:0032153">
    <property type="term" value="C:cell division site"/>
    <property type="evidence" value="ECO:0007669"/>
    <property type="project" value="TreeGrafter"/>
</dbReference>
<dbReference type="HOGENOM" id="CLU_029243_1_0_10"/>
<evidence type="ECO:0000256" key="4">
    <source>
        <dbReference type="ARBA" id="ARBA00022692"/>
    </source>
</evidence>
<proteinExistence type="inferred from homology"/>
<feature type="transmembrane region" description="Helical" evidence="16">
    <location>
        <begin position="15"/>
        <end position="34"/>
    </location>
</feature>
<dbReference type="STRING" id="400092.PKOR_22060"/>
<keyword evidence="8 16" id="KW-0472">Membrane</keyword>
<gene>
    <name evidence="17" type="ORF">PKOR_22060</name>
</gene>
<evidence type="ECO:0000256" key="3">
    <source>
        <dbReference type="ARBA" id="ARBA00022679"/>
    </source>
</evidence>
<dbReference type="Proteomes" id="UP000033109">
    <property type="component" value="Chromosome"/>
</dbReference>
<reference evidence="17 18" key="1">
    <citation type="journal article" date="2015" name="Sci. Rep.">
        <title>Unraveling adaptation of Pontibacter korlensis to radiation and infertility in desert through complete genome and comparative transcriptomic analysis.</title>
        <authorList>
            <person name="Dai J."/>
            <person name="Dai W."/>
            <person name="Qiu C."/>
            <person name="Yang Z."/>
            <person name="Zhang Y."/>
            <person name="Zhou M."/>
            <person name="Zhang L."/>
            <person name="Fang C."/>
            <person name="Gao Q."/>
            <person name="Yang Q."/>
            <person name="Li X."/>
            <person name="Wang Z."/>
            <person name="Wang Z."/>
            <person name="Jia Z."/>
            <person name="Chen X."/>
        </authorList>
    </citation>
    <scope>NUCLEOTIDE SEQUENCE [LARGE SCALE GENOMIC DNA]</scope>
    <source>
        <strain evidence="17 18">X14-1T</strain>
    </source>
</reference>
<feature type="transmembrane region" description="Helical" evidence="16">
    <location>
        <begin position="152"/>
        <end position="184"/>
    </location>
</feature>
<evidence type="ECO:0000256" key="8">
    <source>
        <dbReference type="ARBA" id="ARBA00023136"/>
    </source>
</evidence>
<keyword evidence="7 16" id="KW-1133">Transmembrane helix</keyword>
<keyword evidence="18" id="KW-1185">Reference proteome</keyword>
<evidence type="ECO:0000313" key="18">
    <source>
        <dbReference type="Proteomes" id="UP000033109"/>
    </source>
</evidence>
<evidence type="ECO:0000256" key="13">
    <source>
        <dbReference type="ARBA" id="ARBA00041418"/>
    </source>
</evidence>
<dbReference type="KEGG" id="pko:PKOR_22060"/>
<evidence type="ECO:0000256" key="16">
    <source>
        <dbReference type="SAM" id="Phobius"/>
    </source>
</evidence>
<dbReference type="InterPro" id="IPR001182">
    <property type="entry name" value="FtsW/RodA"/>
</dbReference>
<feature type="transmembrane region" description="Helical" evidence="16">
    <location>
        <begin position="191"/>
        <end position="210"/>
    </location>
</feature>
<keyword evidence="17" id="KW-0131">Cell cycle</keyword>
<keyword evidence="17" id="KW-0132">Cell division</keyword>
<evidence type="ECO:0000256" key="7">
    <source>
        <dbReference type="ARBA" id="ARBA00022989"/>
    </source>
</evidence>
<keyword evidence="2" id="KW-0328">Glycosyltransferase</keyword>
<dbReference type="GO" id="GO:0008360">
    <property type="term" value="P:regulation of cell shape"/>
    <property type="evidence" value="ECO:0007669"/>
    <property type="project" value="UniProtKB-KW"/>
</dbReference>
<evidence type="ECO:0000256" key="1">
    <source>
        <dbReference type="ARBA" id="ARBA00004141"/>
    </source>
</evidence>
<feature type="transmembrane region" description="Helical" evidence="16">
    <location>
        <begin position="79"/>
        <end position="97"/>
    </location>
</feature>
<dbReference type="GO" id="GO:0051301">
    <property type="term" value="P:cell division"/>
    <property type="evidence" value="ECO:0007669"/>
    <property type="project" value="UniProtKB-KW"/>
</dbReference>
<protein>
    <recommendedName>
        <fullName evidence="12">Probable peptidoglycan glycosyltransferase FtsW</fullName>
        <ecNumber evidence="14">2.4.99.28</ecNumber>
    </recommendedName>
    <alternativeName>
        <fullName evidence="13">Cell division protein FtsW</fullName>
    </alternativeName>
    <alternativeName>
        <fullName evidence="10">Cell wall polymerase</fullName>
    </alternativeName>
    <alternativeName>
        <fullName evidence="9">Peptidoglycan polymerase</fullName>
    </alternativeName>
</protein>
<dbReference type="AlphaFoldDB" id="A0A0E3UYL9"/>
<comment type="catalytic activity">
    <reaction evidence="15">
        <text>[GlcNAc-(1-&gt;4)-Mur2Ac(oyl-L-Ala-gamma-D-Glu-L-Lys-D-Ala-D-Ala)](n)-di-trans,octa-cis-undecaprenyl diphosphate + beta-D-GlcNAc-(1-&gt;4)-Mur2Ac(oyl-L-Ala-gamma-D-Glu-L-Lys-D-Ala-D-Ala)-di-trans,octa-cis-undecaprenyl diphosphate = [GlcNAc-(1-&gt;4)-Mur2Ac(oyl-L-Ala-gamma-D-Glu-L-Lys-D-Ala-D-Ala)](n+1)-di-trans,octa-cis-undecaprenyl diphosphate + di-trans,octa-cis-undecaprenyl diphosphate + H(+)</text>
        <dbReference type="Rhea" id="RHEA:23708"/>
        <dbReference type="Rhea" id="RHEA-COMP:9602"/>
        <dbReference type="Rhea" id="RHEA-COMP:9603"/>
        <dbReference type="ChEBI" id="CHEBI:15378"/>
        <dbReference type="ChEBI" id="CHEBI:58405"/>
        <dbReference type="ChEBI" id="CHEBI:60033"/>
        <dbReference type="ChEBI" id="CHEBI:78435"/>
        <dbReference type="EC" id="2.4.99.28"/>
    </reaction>
</comment>
<accession>A0A0E3UYL9</accession>
<dbReference type="Pfam" id="PF01098">
    <property type="entry name" value="FTSW_RODA_SPOVE"/>
    <property type="match status" value="1"/>
</dbReference>
<evidence type="ECO:0000256" key="10">
    <source>
        <dbReference type="ARBA" id="ARBA00033270"/>
    </source>
</evidence>
<dbReference type="PATRIC" id="fig|400092.3.peg.4846"/>
<keyword evidence="5" id="KW-0133">Cell shape</keyword>
<evidence type="ECO:0000256" key="2">
    <source>
        <dbReference type="ARBA" id="ARBA00022676"/>
    </source>
</evidence>
<feature type="transmembrane region" description="Helical" evidence="16">
    <location>
        <begin position="341"/>
        <end position="362"/>
    </location>
</feature>
<organism evidence="17 18">
    <name type="scientific">Pontibacter korlensis</name>
    <dbReference type="NCBI Taxonomy" id="400092"/>
    <lineage>
        <taxon>Bacteria</taxon>
        <taxon>Pseudomonadati</taxon>
        <taxon>Bacteroidota</taxon>
        <taxon>Cytophagia</taxon>
        <taxon>Cytophagales</taxon>
        <taxon>Hymenobacteraceae</taxon>
        <taxon>Pontibacter</taxon>
    </lineage>
</organism>
<dbReference type="GO" id="GO:0015648">
    <property type="term" value="F:lipid-linked peptidoglycan transporter activity"/>
    <property type="evidence" value="ECO:0007669"/>
    <property type="project" value="TreeGrafter"/>
</dbReference>
<dbReference type="RefSeq" id="WP_046313555.1">
    <property type="nucleotide sequence ID" value="NZ_CBCSCY010000022.1"/>
</dbReference>
<name>A0A0E3UYL9_9BACT</name>
<dbReference type="EC" id="2.4.99.28" evidence="14"/>
<comment type="similarity">
    <text evidence="11">Belongs to the SEDS family. FtsW subfamily.</text>
</comment>
<evidence type="ECO:0000256" key="9">
    <source>
        <dbReference type="ARBA" id="ARBA00032370"/>
    </source>
</evidence>
<dbReference type="GO" id="GO:0009252">
    <property type="term" value="P:peptidoglycan biosynthetic process"/>
    <property type="evidence" value="ECO:0007669"/>
    <property type="project" value="UniProtKB-KW"/>
</dbReference>
<evidence type="ECO:0000256" key="6">
    <source>
        <dbReference type="ARBA" id="ARBA00022984"/>
    </source>
</evidence>
<keyword evidence="3" id="KW-0808">Transferase</keyword>
<evidence type="ECO:0000256" key="11">
    <source>
        <dbReference type="ARBA" id="ARBA00038053"/>
    </source>
</evidence>
<dbReference type="PANTHER" id="PTHR30474">
    <property type="entry name" value="CELL CYCLE PROTEIN"/>
    <property type="match status" value="1"/>
</dbReference>
<feature type="transmembrane region" description="Helical" evidence="16">
    <location>
        <begin position="49"/>
        <end position="67"/>
    </location>
</feature>
<evidence type="ECO:0000256" key="15">
    <source>
        <dbReference type="ARBA" id="ARBA00049902"/>
    </source>
</evidence>
<dbReference type="OrthoDB" id="9812661at2"/>
<sequence>MVKHWLQKNLKGDSVLWGIVIAFSLISVAVVYSATGTLAYKKMEGNTEYFLFKHTFLILVGLAFMWLAHKIPYRFYSKLSLVALIVSAPLLIITYFYGANINEASRWITIPVINQTFQPSDLAKLALISYLASMLSKKQKELENWKATLLPMMVWTVVICAMIALTNTSTALLLFATCMLLMFIGRVPVKYLGTVMLIGVVVGGGALAAGQRMGTAMSRLEDFMDPNEVPFQLEQSYIAIATGGVVGKGPGNSDQRDILPHPYSDFIYAIILEEYGLVGGVVVLFLYLALLYRGLVTVNKSDGAFAGLLSAGLSFSLVLQGMVNMAVAVGLGPITGLPLPLLSMGGTSLIFTGISVGIILSVSRKDLNEESVVSASAPLNTPVNA</sequence>
<feature type="transmembrane region" description="Helical" evidence="16">
    <location>
        <begin position="304"/>
        <end position="329"/>
    </location>
</feature>
<evidence type="ECO:0000313" key="17">
    <source>
        <dbReference type="EMBL" id="AKD05257.1"/>
    </source>
</evidence>
<evidence type="ECO:0000256" key="12">
    <source>
        <dbReference type="ARBA" id="ARBA00041185"/>
    </source>
</evidence>
<feature type="transmembrane region" description="Helical" evidence="16">
    <location>
        <begin position="266"/>
        <end position="292"/>
    </location>
</feature>
<dbReference type="GO" id="GO:0005886">
    <property type="term" value="C:plasma membrane"/>
    <property type="evidence" value="ECO:0007669"/>
    <property type="project" value="TreeGrafter"/>
</dbReference>
<evidence type="ECO:0000256" key="5">
    <source>
        <dbReference type="ARBA" id="ARBA00022960"/>
    </source>
</evidence>
<dbReference type="PANTHER" id="PTHR30474:SF2">
    <property type="entry name" value="PEPTIDOGLYCAN GLYCOSYLTRANSFERASE FTSW-RELATED"/>
    <property type="match status" value="1"/>
</dbReference>